<dbReference type="EC" id="3.6.1.55" evidence="5"/>
<evidence type="ECO:0000256" key="1">
    <source>
        <dbReference type="ARBA" id="ARBA00005582"/>
    </source>
</evidence>
<dbReference type="CDD" id="cd04665">
    <property type="entry name" value="NUDIX_RppH"/>
    <property type="match status" value="1"/>
</dbReference>
<dbReference type="PRINTS" id="PR00502">
    <property type="entry name" value="NUDIXFAMILY"/>
</dbReference>
<name>A0ABV2KVK6_9BACI</name>
<reference evidence="5 6" key="1">
    <citation type="submission" date="2024-06" db="EMBL/GenBank/DDBJ databases">
        <title>Genomic Encyclopedia of Type Strains, Phase IV (KMG-IV): sequencing the most valuable type-strain genomes for metagenomic binning, comparative biology and taxonomic classification.</title>
        <authorList>
            <person name="Goeker M."/>
        </authorList>
    </citation>
    <scope>NUCLEOTIDE SEQUENCE [LARGE SCALE GENOMIC DNA]</scope>
    <source>
        <strain evidence="5 6">DSM 23520</strain>
    </source>
</reference>
<evidence type="ECO:0000259" key="4">
    <source>
        <dbReference type="PROSITE" id="PS51462"/>
    </source>
</evidence>
<dbReference type="InterPro" id="IPR000086">
    <property type="entry name" value="NUDIX_hydrolase_dom"/>
</dbReference>
<evidence type="ECO:0000256" key="3">
    <source>
        <dbReference type="RuleBase" id="RU003476"/>
    </source>
</evidence>
<dbReference type="EMBL" id="JBEPMX010000008">
    <property type="protein sequence ID" value="MET3683613.1"/>
    <property type="molecule type" value="Genomic_DNA"/>
</dbReference>
<dbReference type="Pfam" id="PF00293">
    <property type="entry name" value="NUDIX"/>
    <property type="match status" value="1"/>
</dbReference>
<dbReference type="PROSITE" id="PS51462">
    <property type="entry name" value="NUDIX"/>
    <property type="match status" value="1"/>
</dbReference>
<dbReference type="InterPro" id="IPR015797">
    <property type="entry name" value="NUDIX_hydrolase-like_dom_sf"/>
</dbReference>
<dbReference type="PROSITE" id="PS00893">
    <property type="entry name" value="NUDIX_BOX"/>
    <property type="match status" value="1"/>
</dbReference>
<dbReference type="InterPro" id="IPR020476">
    <property type="entry name" value="Nudix_hydrolase"/>
</dbReference>
<keyword evidence="6" id="KW-1185">Reference proteome</keyword>
<dbReference type="Gene3D" id="3.90.79.10">
    <property type="entry name" value="Nucleoside Triphosphate Pyrophosphohydrolase"/>
    <property type="match status" value="1"/>
</dbReference>
<dbReference type="InterPro" id="IPR014078">
    <property type="entry name" value="Nudix_YtkD"/>
</dbReference>
<proteinExistence type="inferred from homology"/>
<accession>A0ABV2KVK6</accession>
<keyword evidence="2 3" id="KW-0378">Hydrolase</keyword>
<dbReference type="SUPFAM" id="SSF55811">
    <property type="entry name" value="Nudix"/>
    <property type="match status" value="1"/>
</dbReference>
<evidence type="ECO:0000256" key="2">
    <source>
        <dbReference type="ARBA" id="ARBA00022801"/>
    </source>
</evidence>
<dbReference type="PANTHER" id="PTHR43736:SF1">
    <property type="entry name" value="DIHYDRONEOPTERIN TRIPHOSPHATE DIPHOSPHATASE"/>
    <property type="match status" value="1"/>
</dbReference>
<gene>
    <name evidence="5" type="ORF">ABID56_001722</name>
</gene>
<evidence type="ECO:0000313" key="6">
    <source>
        <dbReference type="Proteomes" id="UP001549167"/>
    </source>
</evidence>
<comment type="caution">
    <text evidence="5">The sequence shown here is derived from an EMBL/GenBank/DDBJ whole genome shotgun (WGS) entry which is preliminary data.</text>
</comment>
<evidence type="ECO:0000313" key="5">
    <source>
        <dbReference type="EMBL" id="MET3683613.1"/>
    </source>
</evidence>
<comment type="similarity">
    <text evidence="1 3">Belongs to the Nudix hydrolase family.</text>
</comment>
<dbReference type="Proteomes" id="UP001549167">
    <property type="component" value="Unassembled WGS sequence"/>
</dbReference>
<protein>
    <submittedName>
        <fullName evidence="5">8-oxo-dGTP diphosphatase</fullName>
        <ecNumber evidence="5">3.6.1.55</ecNumber>
    </submittedName>
</protein>
<organism evidence="5 6">
    <name type="scientific">Alkalibacillus flavidus</name>
    <dbReference type="NCBI Taxonomy" id="546021"/>
    <lineage>
        <taxon>Bacteria</taxon>
        <taxon>Bacillati</taxon>
        <taxon>Bacillota</taxon>
        <taxon>Bacilli</taxon>
        <taxon>Bacillales</taxon>
        <taxon>Bacillaceae</taxon>
        <taxon>Alkalibacillus</taxon>
    </lineage>
</organism>
<dbReference type="InterPro" id="IPR020084">
    <property type="entry name" value="NUDIX_hydrolase_CS"/>
</dbReference>
<dbReference type="PANTHER" id="PTHR43736">
    <property type="entry name" value="ADP-RIBOSE PYROPHOSPHATASE"/>
    <property type="match status" value="1"/>
</dbReference>
<sequence length="157" mass="18298">MEVFKDYYDNTVKFVKYDQPFSEHPKHVWIIARYRGKWLLTQHGDRGIEFPGGKVEPGETAEEAAVREVYEETGGIVDGLTFIGQYYVDGKGGHIIKNVYFAQVNKLDDRKHYYETKGPVLLKKVPKDVKGNRKYSFMMKDRVLEIALQEVMRHHLS</sequence>
<dbReference type="RefSeq" id="WP_354220180.1">
    <property type="nucleotide sequence ID" value="NZ_JBEPMX010000008.1"/>
</dbReference>
<dbReference type="NCBIfam" id="TIGR02705">
    <property type="entry name" value="nudix_YtkD"/>
    <property type="match status" value="1"/>
</dbReference>
<dbReference type="GO" id="GO:0035539">
    <property type="term" value="F:8-oxo-7,8-dihydrodeoxyguanosine triphosphate pyrophosphatase activity"/>
    <property type="evidence" value="ECO:0007669"/>
    <property type="project" value="UniProtKB-EC"/>
</dbReference>
<feature type="domain" description="Nudix hydrolase" evidence="4">
    <location>
        <begin position="7"/>
        <end position="152"/>
    </location>
</feature>